<dbReference type="AlphaFoldDB" id="A0A3B0XEB7"/>
<dbReference type="EMBL" id="UOFG01000184">
    <property type="protein sequence ID" value="VAW62940.1"/>
    <property type="molecule type" value="Genomic_DNA"/>
</dbReference>
<gene>
    <name evidence="1" type="ORF">MNBD_GAMMA11-3200</name>
</gene>
<proteinExistence type="predicted"/>
<evidence type="ECO:0000313" key="1">
    <source>
        <dbReference type="EMBL" id="VAW62940.1"/>
    </source>
</evidence>
<organism evidence="1">
    <name type="scientific">hydrothermal vent metagenome</name>
    <dbReference type="NCBI Taxonomy" id="652676"/>
    <lineage>
        <taxon>unclassified sequences</taxon>
        <taxon>metagenomes</taxon>
        <taxon>ecological metagenomes</taxon>
    </lineage>
</organism>
<protein>
    <submittedName>
        <fullName evidence="1">Uncharacterized protein</fullName>
    </submittedName>
</protein>
<accession>A0A3B0XEB7</accession>
<name>A0A3B0XEB7_9ZZZZ</name>
<sequence>MGRNKKVSRCTVVCLWHAIKRVIFTRKNGPVLRLRGRAGMHKTERVNSEIIEYSIVSITYRTIAWLTDEFRFKYALDLRSSQPHTG</sequence>
<reference evidence="1" key="1">
    <citation type="submission" date="2018-06" db="EMBL/GenBank/DDBJ databases">
        <authorList>
            <person name="Zhirakovskaya E."/>
        </authorList>
    </citation>
    <scope>NUCLEOTIDE SEQUENCE</scope>
</reference>